<comment type="caution">
    <text evidence="10">The sequence shown here is derived from an EMBL/GenBank/DDBJ whole genome shotgun (WGS) entry which is preliminary data.</text>
</comment>
<feature type="transmembrane region" description="Helical" evidence="8">
    <location>
        <begin position="514"/>
        <end position="536"/>
    </location>
</feature>
<dbReference type="PANTHER" id="PTHR43706:SF47">
    <property type="entry name" value="EXTERNAL NADH-UBIQUINONE OXIDOREDUCTASE 1, MITOCHONDRIAL-RELATED"/>
    <property type="match status" value="1"/>
</dbReference>
<dbReference type="GO" id="GO:0050136">
    <property type="term" value="F:NADH dehydrogenase (quinone) (non-electrogenic) activity"/>
    <property type="evidence" value="ECO:0007669"/>
    <property type="project" value="UniProtKB-EC"/>
</dbReference>
<evidence type="ECO:0000259" key="9">
    <source>
        <dbReference type="Pfam" id="PF07992"/>
    </source>
</evidence>
<comment type="similarity">
    <text evidence="1">Belongs to the NADH dehydrogenase family.</text>
</comment>
<protein>
    <recommendedName>
        <fullName evidence="2">NADH:ubiquinone reductase (non-electrogenic)</fullName>
        <ecNumber evidence="2">1.6.5.9</ecNumber>
    </recommendedName>
</protein>
<keyword evidence="3" id="KW-0285">Flavoprotein</keyword>
<evidence type="ECO:0000256" key="7">
    <source>
        <dbReference type="ARBA" id="ARBA00047599"/>
    </source>
</evidence>
<evidence type="ECO:0000313" key="11">
    <source>
        <dbReference type="Proteomes" id="UP000236151"/>
    </source>
</evidence>
<dbReference type="EMBL" id="NIOJ01000011">
    <property type="protein sequence ID" value="PNU00435.1"/>
    <property type="molecule type" value="Genomic_DNA"/>
</dbReference>
<evidence type="ECO:0000256" key="8">
    <source>
        <dbReference type="SAM" id="Phobius"/>
    </source>
</evidence>
<keyword evidence="11" id="KW-1185">Reference proteome</keyword>
<keyword evidence="8" id="KW-0812">Transmembrane</keyword>
<dbReference type="RefSeq" id="WP_103080884.1">
    <property type="nucleotide sequence ID" value="NZ_CP021850.1"/>
</dbReference>
<keyword evidence="6" id="KW-0520">NAD</keyword>
<sequence length="592" mass="66459">MSKKVIVLGAGYAGIEAALTLQKKKKKEDDIEITIIDKNTYHTLLTELHEVAGNRIREEGVIVPLRDIFKYSDVKIVQDEINGIDFENNKLLSSSREYHYDYLILAAGSEPNFFGIPGIQEHAFTIWSYEQAIRIREHIRKCFVKASQEQDKAKREQLLCFVVGGGGFTGVETIGEIANWVKQLCREYGVDRNEVKLILVEALGSILTNLKERGAKKSMDYLVNKLGVEVLLNSAVSSVTADHVEIKTGRVIPTKTLIWTAGVKANSLAEKLDINRSRASRIVVNEYAQTQYKNVYSVGDISAFSTGENQILPALVESAMQTGKGAALNILADIRGKEKEKIKPKLHGVMVSVGAFFAQSNIMGRELPTWLSILMKYMVNIHYLFGIGGFELVFRYIKDELLFKQQDKFLLEKHYSVMTPAFWLVPIRLFLGYKWLMEGIEKVQQGWFTKALLAGLPGADAGSSASVTDTGETVFRIISEHTPGWYAWIATNIVIPNAILFQVLIVLAEIGIGLALLSGTFTFIAALGSLALNVNFLLSTGMYEYDWWFIPAALCLLGGAGRAFGVDHYLMPYLMKQWRYFVRNRKIKLWLR</sequence>
<dbReference type="PANTHER" id="PTHR43706">
    <property type="entry name" value="NADH DEHYDROGENASE"/>
    <property type="match status" value="1"/>
</dbReference>
<evidence type="ECO:0000256" key="2">
    <source>
        <dbReference type="ARBA" id="ARBA00012637"/>
    </source>
</evidence>
<evidence type="ECO:0000256" key="5">
    <source>
        <dbReference type="ARBA" id="ARBA00023002"/>
    </source>
</evidence>
<reference evidence="10 11" key="1">
    <citation type="submission" date="2017-06" db="EMBL/GenBank/DDBJ databases">
        <title>Investigating the central metabolism of Clostridium thermosuccinogenes.</title>
        <authorList>
            <person name="Koendjbiharie J.G."/>
            <person name="van Kranenburg R."/>
        </authorList>
    </citation>
    <scope>NUCLEOTIDE SEQUENCE [LARGE SCALE GENOMIC DNA]</scope>
    <source>
        <strain evidence="10 11">DSM 5806</strain>
    </source>
</reference>
<dbReference type="OrthoDB" id="9781621at2"/>
<keyword evidence="8" id="KW-0472">Membrane</keyword>
<feature type="transmembrane region" description="Helical" evidence="8">
    <location>
        <begin position="548"/>
        <end position="570"/>
    </location>
</feature>
<organism evidence="10 11">
    <name type="scientific">Clostridium thermosuccinogenes</name>
    <dbReference type="NCBI Taxonomy" id="84032"/>
    <lineage>
        <taxon>Bacteria</taxon>
        <taxon>Bacillati</taxon>
        <taxon>Bacillota</taxon>
        <taxon>Clostridia</taxon>
        <taxon>Eubacteriales</taxon>
        <taxon>Clostridiaceae</taxon>
        <taxon>Clostridium</taxon>
    </lineage>
</organism>
<dbReference type="PRINTS" id="PR00411">
    <property type="entry name" value="PNDRDTASEI"/>
</dbReference>
<name>A0A2K2F3T2_9CLOT</name>
<keyword evidence="5" id="KW-0560">Oxidoreductase</keyword>
<feature type="transmembrane region" description="Helical" evidence="8">
    <location>
        <begin position="485"/>
        <end position="507"/>
    </location>
</feature>
<dbReference type="SUPFAM" id="SSF51905">
    <property type="entry name" value="FAD/NAD(P)-binding domain"/>
    <property type="match status" value="2"/>
</dbReference>
<keyword evidence="8" id="KW-1133">Transmembrane helix</keyword>
<dbReference type="InterPro" id="IPR023753">
    <property type="entry name" value="FAD/NAD-binding_dom"/>
</dbReference>
<evidence type="ECO:0000313" key="10">
    <source>
        <dbReference type="EMBL" id="PNU00435.1"/>
    </source>
</evidence>
<comment type="catalytic activity">
    <reaction evidence="7">
        <text>a quinone + NADH + H(+) = a quinol + NAD(+)</text>
        <dbReference type="Rhea" id="RHEA:46160"/>
        <dbReference type="ChEBI" id="CHEBI:15378"/>
        <dbReference type="ChEBI" id="CHEBI:24646"/>
        <dbReference type="ChEBI" id="CHEBI:57540"/>
        <dbReference type="ChEBI" id="CHEBI:57945"/>
        <dbReference type="ChEBI" id="CHEBI:132124"/>
        <dbReference type="EC" id="1.6.5.9"/>
    </reaction>
</comment>
<evidence type="ECO:0000256" key="4">
    <source>
        <dbReference type="ARBA" id="ARBA00022827"/>
    </source>
</evidence>
<evidence type="ECO:0000256" key="3">
    <source>
        <dbReference type="ARBA" id="ARBA00022630"/>
    </source>
</evidence>
<dbReference type="PRINTS" id="PR00368">
    <property type="entry name" value="FADPNR"/>
</dbReference>
<dbReference type="KEGG" id="cthd:CDO33_04940"/>
<dbReference type="Pfam" id="PF07992">
    <property type="entry name" value="Pyr_redox_2"/>
    <property type="match status" value="1"/>
</dbReference>
<accession>A0A2K2F3T2</accession>
<dbReference type="InterPro" id="IPR045024">
    <property type="entry name" value="NDH-2"/>
</dbReference>
<keyword evidence="4" id="KW-0274">FAD</keyword>
<feature type="domain" description="FAD/NAD(P)-binding" evidence="9">
    <location>
        <begin position="3"/>
        <end position="323"/>
    </location>
</feature>
<proteinExistence type="inferred from homology"/>
<dbReference type="InterPro" id="IPR036188">
    <property type="entry name" value="FAD/NAD-bd_sf"/>
</dbReference>
<dbReference type="Proteomes" id="UP000236151">
    <property type="component" value="Unassembled WGS sequence"/>
</dbReference>
<dbReference type="EC" id="1.6.5.9" evidence="2"/>
<dbReference type="AlphaFoldDB" id="A0A2K2F3T2"/>
<evidence type="ECO:0000256" key="1">
    <source>
        <dbReference type="ARBA" id="ARBA00005272"/>
    </source>
</evidence>
<gene>
    <name evidence="10" type="ORF">CDQ84_06320</name>
</gene>
<evidence type="ECO:0000256" key="6">
    <source>
        <dbReference type="ARBA" id="ARBA00023027"/>
    </source>
</evidence>
<dbReference type="Gene3D" id="3.50.50.100">
    <property type="match status" value="1"/>
</dbReference>